<dbReference type="Proteomes" id="UP000011996">
    <property type="component" value="Unassembled WGS sequence"/>
</dbReference>
<gene>
    <name evidence="1" type="ORF">RESH_04762</name>
</gene>
<dbReference type="AlphaFoldDB" id="M5RZ72"/>
<proteinExistence type="predicted"/>
<dbReference type="EMBL" id="ANOF01000153">
    <property type="protein sequence ID" value="EMI24653.1"/>
    <property type="molecule type" value="Genomic_DNA"/>
</dbReference>
<dbReference type="PATRIC" id="fig|1263868.3.peg.5170"/>
<comment type="caution">
    <text evidence="1">The sequence shown here is derived from an EMBL/GenBank/DDBJ whole genome shotgun (WGS) entry which is preliminary data.</text>
</comment>
<evidence type="ECO:0000313" key="1">
    <source>
        <dbReference type="EMBL" id="EMI24653.1"/>
    </source>
</evidence>
<accession>M5RZ72</accession>
<reference evidence="1 2" key="1">
    <citation type="journal article" date="2013" name="Mar. Genomics">
        <title>Expression of sulfatases in Rhodopirellula baltica and the diversity of sulfatases in the genus Rhodopirellula.</title>
        <authorList>
            <person name="Wegner C.E."/>
            <person name="Richter-Heitmann T."/>
            <person name="Klindworth A."/>
            <person name="Klockow C."/>
            <person name="Richter M."/>
            <person name="Achstetter T."/>
            <person name="Glockner F.O."/>
            <person name="Harder J."/>
        </authorList>
    </citation>
    <scope>NUCLEOTIDE SEQUENCE [LARGE SCALE GENOMIC DNA]</scope>
    <source>
        <strain evidence="1 2">SH398</strain>
    </source>
</reference>
<evidence type="ECO:0000313" key="2">
    <source>
        <dbReference type="Proteomes" id="UP000011996"/>
    </source>
</evidence>
<name>M5RZ72_9BACT</name>
<sequence>MQVGHSWPTSANLTGKSAHPACVNVSLTTRSKLTESAERLASARIWLLG</sequence>
<protein>
    <submittedName>
        <fullName evidence="1">Uncharacterized protein</fullName>
    </submittedName>
</protein>
<organism evidence="1 2">
    <name type="scientific">Rhodopirellula europaea SH398</name>
    <dbReference type="NCBI Taxonomy" id="1263868"/>
    <lineage>
        <taxon>Bacteria</taxon>
        <taxon>Pseudomonadati</taxon>
        <taxon>Planctomycetota</taxon>
        <taxon>Planctomycetia</taxon>
        <taxon>Pirellulales</taxon>
        <taxon>Pirellulaceae</taxon>
        <taxon>Rhodopirellula</taxon>
    </lineage>
</organism>